<evidence type="ECO:0000259" key="21">
    <source>
        <dbReference type="Pfam" id="PF22689"/>
    </source>
</evidence>
<dbReference type="InterPro" id="IPR041609">
    <property type="entry name" value="PurL_linker"/>
</dbReference>
<dbReference type="InterPro" id="IPR036676">
    <property type="entry name" value="PurM-like_C_sf"/>
</dbReference>
<comment type="similarity">
    <text evidence="3">In the N-terminal section; belongs to the FGAMS family.</text>
</comment>
<dbReference type="Proteomes" id="UP000276215">
    <property type="component" value="Unassembled WGS sequence"/>
</dbReference>
<dbReference type="GO" id="GO:0046872">
    <property type="term" value="F:metal ion binding"/>
    <property type="evidence" value="ECO:0007669"/>
    <property type="project" value="UniProtKB-KW"/>
</dbReference>
<evidence type="ECO:0000256" key="8">
    <source>
        <dbReference type="ARBA" id="ARBA00022741"/>
    </source>
</evidence>
<dbReference type="CDD" id="cd02204">
    <property type="entry name" value="PurL_repeat2"/>
    <property type="match status" value="1"/>
</dbReference>
<evidence type="ECO:0000256" key="3">
    <source>
        <dbReference type="ARBA" id="ARBA00008608"/>
    </source>
</evidence>
<keyword evidence="23" id="KW-1185">Reference proteome</keyword>
<feature type="domain" description="PurM-like C-terminal" evidence="18">
    <location>
        <begin position="901"/>
        <end position="1036"/>
    </location>
</feature>
<dbReference type="EC" id="6.3.5.3" evidence="4"/>
<dbReference type="FunFam" id="3.90.650.10:FF:000024">
    <property type="entry name" value="Phosphoribosylformylglycinamidine synthase"/>
    <property type="match status" value="1"/>
</dbReference>
<keyword evidence="6" id="KW-0436">Ligase</keyword>
<dbReference type="EMBL" id="ML120412">
    <property type="protein sequence ID" value="RPA96650.1"/>
    <property type="molecule type" value="Genomic_DNA"/>
</dbReference>
<dbReference type="SUPFAM" id="SSF52317">
    <property type="entry name" value="Class I glutamine amidotransferase-like"/>
    <property type="match status" value="1"/>
</dbReference>
<proteinExistence type="inferred from homology"/>
<dbReference type="SUPFAM" id="SSF56042">
    <property type="entry name" value="PurM C-terminal domain-like"/>
    <property type="match status" value="2"/>
</dbReference>
<evidence type="ECO:0000256" key="14">
    <source>
        <dbReference type="ARBA" id="ARBA00032632"/>
    </source>
</evidence>
<comment type="function">
    <text evidence="16">Phosphoribosylformylglycinamidine synthase involved in the purines biosynthetic pathway. Catalyzes the ATP-dependent conversion of formylglycinamide ribonucleotide (FGAR) and glutamine to yield formylglycinamidine ribonucleotide (FGAM) and glutamate.</text>
</comment>
<name>A0A3N4JJQ3_9PEZI</name>
<evidence type="ECO:0000256" key="2">
    <source>
        <dbReference type="ARBA" id="ARBA00004920"/>
    </source>
</evidence>
<dbReference type="Gene3D" id="3.40.50.880">
    <property type="match status" value="1"/>
</dbReference>
<evidence type="ECO:0000256" key="17">
    <source>
        <dbReference type="ARBA" id="ARBA00071729"/>
    </source>
</evidence>
<dbReference type="NCBIfam" id="NF003672">
    <property type="entry name" value="PRK05297.1"/>
    <property type="match status" value="1"/>
</dbReference>
<dbReference type="GO" id="GO:0005737">
    <property type="term" value="C:cytoplasm"/>
    <property type="evidence" value="ECO:0007669"/>
    <property type="project" value="UniProtKB-SubCell"/>
</dbReference>
<dbReference type="InterPro" id="IPR010073">
    <property type="entry name" value="PurL_large"/>
</dbReference>
<dbReference type="Pfam" id="PF13507">
    <property type="entry name" value="GATase_5"/>
    <property type="match status" value="1"/>
</dbReference>
<feature type="domain" description="FGAR-AT PurM N-terminal-like" evidence="21">
    <location>
        <begin position="714"/>
        <end position="876"/>
    </location>
</feature>
<evidence type="ECO:0000256" key="11">
    <source>
        <dbReference type="ARBA" id="ARBA00022842"/>
    </source>
</evidence>
<evidence type="ECO:0000256" key="13">
    <source>
        <dbReference type="ARBA" id="ARBA00029823"/>
    </source>
</evidence>
<comment type="catalytic activity">
    <reaction evidence="15">
        <text>N(2)-formyl-N(1)-(5-phospho-beta-D-ribosyl)glycinamide + L-glutamine + ATP + H2O = 2-formamido-N(1)-(5-O-phospho-beta-D-ribosyl)acetamidine + L-glutamate + ADP + phosphate + H(+)</text>
        <dbReference type="Rhea" id="RHEA:17129"/>
        <dbReference type="ChEBI" id="CHEBI:15377"/>
        <dbReference type="ChEBI" id="CHEBI:15378"/>
        <dbReference type="ChEBI" id="CHEBI:29985"/>
        <dbReference type="ChEBI" id="CHEBI:30616"/>
        <dbReference type="ChEBI" id="CHEBI:43474"/>
        <dbReference type="ChEBI" id="CHEBI:58359"/>
        <dbReference type="ChEBI" id="CHEBI:147286"/>
        <dbReference type="ChEBI" id="CHEBI:147287"/>
        <dbReference type="ChEBI" id="CHEBI:456216"/>
        <dbReference type="EC" id="6.3.5.3"/>
    </reaction>
</comment>
<dbReference type="SUPFAM" id="SSF82697">
    <property type="entry name" value="PurS-like"/>
    <property type="match status" value="1"/>
</dbReference>
<keyword evidence="8" id="KW-0547">Nucleotide-binding</keyword>
<evidence type="ECO:0000256" key="9">
    <source>
        <dbReference type="ARBA" id="ARBA00022755"/>
    </source>
</evidence>
<dbReference type="OrthoDB" id="6666987at2759"/>
<protein>
    <recommendedName>
        <fullName evidence="17">Phosphoribosylformylglycinamidine synthase</fullName>
        <ecNumber evidence="4">6.3.5.3</ecNumber>
    </recommendedName>
    <alternativeName>
        <fullName evidence="14">Formylglycinamide ribonucleotide amidotransferase</fullName>
    </alternativeName>
    <alternativeName>
        <fullName evidence="13">Formylglycinamide ribotide amidotransferase</fullName>
    </alternativeName>
</protein>
<evidence type="ECO:0000259" key="20">
    <source>
        <dbReference type="Pfam" id="PF18076"/>
    </source>
</evidence>
<dbReference type="SUPFAM" id="SSF109736">
    <property type="entry name" value="FGAM synthase PurL, linker domain"/>
    <property type="match status" value="1"/>
</dbReference>
<evidence type="ECO:0000256" key="4">
    <source>
        <dbReference type="ARBA" id="ARBA00012747"/>
    </source>
</evidence>
<dbReference type="PANTHER" id="PTHR10099">
    <property type="entry name" value="PHOSPHORIBOSYLFORMYLGLYCINAMIDINE SYNTHASE"/>
    <property type="match status" value="1"/>
</dbReference>
<organism evidence="22 23">
    <name type="scientific">Choiromyces venosus 120613-1</name>
    <dbReference type="NCBI Taxonomy" id="1336337"/>
    <lineage>
        <taxon>Eukaryota</taxon>
        <taxon>Fungi</taxon>
        <taxon>Dikarya</taxon>
        <taxon>Ascomycota</taxon>
        <taxon>Pezizomycotina</taxon>
        <taxon>Pezizomycetes</taxon>
        <taxon>Pezizales</taxon>
        <taxon>Tuberaceae</taxon>
        <taxon>Choiromyces</taxon>
    </lineage>
</organism>
<dbReference type="InterPro" id="IPR029062">
    <property type="entry name" value="Class_I_gatase-like"/>
</dbReference>
<evidence type="ECO:0000256" key="10">
    <source>
        <dbReference type="ARBA" id="ARBA00022840"/>
    </source>
</evidence>
<keyword evidence="12" id="KW-0315">Glutamine amidotransferase</keyword>
<evidence type="ECO:0000256" key="6">
    <source>
        <dbReference type="ARBA" id="ARBA00022598"/>
    </source>
</evidence>
<evidence type="ECO:0000256" key="7">
    <source>
        <dbReference type="ARBA" id="ARBA00022723"/>
    </source>
</evidence>
<dbReference type="GO" id="GO:0006189">
    <property type="term" value="P:'de novo' IMP biosynthetic process"/>
    <property type="evidence" value="ECO:0007669"/>
    <property type="project" value="UniProtKB-UniPathway"/>
</dbReference>
<dbReference type="Pfam" id="PF22689">
    <property type="entry name" value="FGAR-AT_PurM_N-like"/>
    <property type="match status" value="1"/>
</dbReference>
<dbReference type="Pfam" id="PF02769">
    <property type="entry name" value="AIRS_C"/>
    <property type="match status" value="2"/>
</dbReference>
<keyword evidence="7" id="KW-0479">Metal-binding</keyword>
<evidence type="ECO:0000313" key="22">
    <source>
        <dbReference type="EMBL" id="RPA96650.1"/>
    </source>
</evidence>
<dbReference type="PANTHER" id="PTHR10099:SF1">
    <property type="entry name" value="PHOSPHORIBOSYLFORMYLGLYCINAMIDINE SYNTHASE"/>
    <property type="match status" value="1"/>
</dbReference>
<dbReference type="NCBIfam" id="TIGR01735">
    <property type="entry name" value="FGAM_synt"/>
    <property type="match status" value="1"/>
</dbReference>
<evidence type="ECO:0000259" key="18">
    <source>
        <dbReference type="Pfam" id="PF02769"/>
    </source>
</evidence>
<evidence type="ECO:0000256" key="1">
    <source>
        <dbReference type="ARBA" id="ARBA00004496"/>
    </source>
</evidence>
<evidence type="ECO:0000256" key="12">
    <source>
        <dbReference type="ARBA" id="ARBA00022962"/>
    </source>
</evidence>
<comment type="subcellular location">
    <subcellularLocation>
        <location evidence="1">Cytoplasm</location>
    </subcellularLocation>
</comment>
<gene>
    <name evidence="22" type="ORF">L873DRAFT_1743354</name>
</gene>
<keyword evidence="5" id="KW-0963">Cytoplasm</keyword>
<dbReference type="GO" id="GO:0004642">
    <property type="term" value="F:phosphoribosylformylglycinamidine synthase activity"/>
    <property type="evidence" value="ECO:0007669"/>
    <property type="project" value="UniProtKB-EC"/>
</dbReference>
<dbReference type="InterPro" id="IPR036921">
    <property type="entry name" value="PurM-like_N_sf"/>
</dbReference>
<dbReference type="Gene3D" id="1.10.8.750">
    <property type="entry name" value="Phosphoribosylformylglycinamidine synthase, linker domain"/>
    <property type="match status" value="1"/>
</dbReference>
<dbReference type="UniPathway" id="UPA00074">
    <property type="reaction ID" value="UER00128"/>
</dbReference>
<evidence type="ECO:0000256" key="15">
    <source>
        <dbReference type="ARBA" id="ARBA00052585"/>
    </source>
</evidence>
<dbReference type="FunFam" id="3.30.1330.10:FF:000002">
    <property type="entry name" value="Phosphoribosylformylglycinamidine synthase"/>
    <property type="match status" value="1"/>
</dbReference>
<dbReference type="InterPro" id="IPR040707">
    <property type="entry name" value="FGAR-AT_N"/>
</dbReference>
<evidence type="ECO:0000313" key="23">
    <source>
        <dbReference type="Proteomes" id="UP000276215"/>
    </source>
</evidence>
<feature type="domain" description="PurM-like C-terminal" evidence="18">
    <location>
        <begin position="481"/>
        <end position="635"/>
    </location>
</feature>
<dbReference type="FunFam" id="3.30.1330.10:FF:000005">
    <property type="entry name" value="Phosphoribosylformylglycinamidine synthase"/>
    <property type="match status" value="1"/>
</dbReference>
<evidence type="ECO:0000256" key="5">
    <source>
        <dbReference type="ARBA" id="ARBA00022490"/>
    </source>
</evidence>
<dbReference type="Gene3D" id="3.30.1330.10">
    <property type="entry name" value="PurM-like, N-terminal domain"/>
    <property type="match status" value="2"/>
</dbReference>
<keyword evidence="9" id="KW-0658">Purine biosynthesis</keyword>
<dbReference type="InterPro" id="IPR010918">
    <property type="entry name" value="PurM-like_C_dom"/>
</dbReference>
<dbReference type="Pfam" id="PF18076">
    <property type="entry name" value="FGAR-AT_N"/>
    <property type="match status" value="1"/>
</dbReference>
<feature type="domain" description="Phosphoribosylformylglycinamidine synthase N-terminal" evidence="20">
    <location>
        <begin position="66"/>
        <end position="192"/>
    </location>
</feature>
<reference evidence="22 23" key="1">
    <citation type="journal article" date="2018" name="Nat. Ecol. Evol.">
        <title>Pezizomycetes genomes reveal the molecular basis of ectomycorrhizal truffle lifestyle.</title>
        <authorList>
            <person name="Murat C."/>
            <person name="Payen T."/>
            <person name="Noel B."/>
            <person name="Kuo A."/>
            <person name="Morin E."/>
            <person name="Chen J."/>
            <person name="Kohler A."/>
            <person name="Krizsan K."/>
            <person name="Balestrini R."/>
            <person name="Da Silva C."/>
            <person name="Montanini B."/>
            <person name="Hainaut M."/>
            <person name="Levati E."/>
            <person name="Barry K.W."/>
            <person name="Belfiori B."/>
            <person name="Cichocki N."/>
            <person name="Clum A."/>
            <person name="Dockter R.B."/>
            <person name="Fauchery L."/>
            <person name="Guy J."/>
            <person name="Iotti M."/>
            <person name="Le Tacon F."/>
            <person name="Lindquist E.A."/>
            <person name="Lipzen A."/>
            <person name="Malagnac F."/>
            <person name="Mello A."/>
            <person name="Molinier V."/>
            <person name="Miyauchi S."/>
            <person name="Poulain J."/>
            <person name="Riccioni C."/>
            <person name="Rubini A."/>
            <person name="Sitrit Y."/>
            <person name="Splivallo R."/>
            <person name="Traeger S."/>
            <person name="Wang M."/>
            <person name="Zifcakova L."/>
            <person name="Wipf D."/>
            <person name="Zambonelli A."/>
            <person name="Paolocci F."/>
            <person name="Nowrousian M."/>
            <person name="Ottonello S."/>
            <person name="Baldrian P."/>
            <person name="Spatafora J.W."/>
            <person name="Henrissat B."/>
            <person name="Nagy L.G."/>
            <person name="Aury J.M."/>
            <person name="Wincker P."/>
            <person name="Grigoriev I.V."/>
            <person name="Bonfante P."/>
            <person name="Martin F.M."/>
        </authorList>
    </citation>
    <scope>NUCLEOTIDE SEQUENCE [LARGE SCALE GENOMIC DNA]</scope>
    <source>
        <strain evidence="22 23">120613-1</strain>
    </source>
</reference>
<dbReference type="FunFam" id="3.40.50.880:FF:000008">
    <property type="entry name" value="Phosphoribosylformylglycinamidine synthase"/>
    <property type="match status" value="1"/>
</dbReference>
<dbReference type="STRING" id="1336337.A0A3N4JJQ3"/>
<keyword evidence="10" id="KW-0067">ATP-binding</keyword>
<dbReference type="HAMAP" id="MF_00419">
    <property type="entry name" value="PurL_1"/>
    <property type="match status" value="1"/>
</dbReference>
<dbReference type="Gene3D" id="3.90.650.10">
    <property type="entry name" value="PurM-like C-terminal domain"/>
    <property type="match status" value="2"/>
</dbReference>
<dbReference type="CDD" id="cd01740">
    <property type="entry name" value="GATase1_FGAR_AT"/>
    <property type="match status" value="1"/>
</dbReference>
<dbReference type="GO" id="GO:0005524">
    <property type="term" value="F:ATP binding"/>
    <property type="evidence" value="ECO:0007669"/>
    <property type="project" value="UniProtKB-KW"/>
</dbReference>
<dbReference type="InterPro" id="IPR036604">
    <property type="entry name" value="PurS-like_sf"/>
</dbReference>
<sequence>MASSPSERGYLALPGPPAYSPFRLAGIQEAINSAASNTNKVASIRSIFIHYVCPQDGADLNILEDENSTERKCLDQLLHYGDISSVLNHDKGTAKLVAYAKGQKEVGFMDNTLVLPVFPRKGTISPWSSKATSIAHVCGLKDYVKRIERGVLFSVAFEKRAEFGGIFGGADVLFDRMTQTCQTKPPSYEELFGTHEPLPVGQVDLRSSTSSPLEALDAANKNLGLALDSFEMQYLLEAFSDSGPCPRNPYDVELFMFAQVNSEHCRHKQFNASWEIDGQEKPRSLFGMIRNTHGISPGHTISAYSDNAAVLEGNDGVHWAPDPESKEWKSAQEIVHFVAKVETHNHPTAVSPYPGAATGSGGEIRDEGAVGRGSKPKAGLSGFSVSDLLIPRRHQPWELNVGRPHHIASPLDIMLEAPIGSAAFNNEFGRPCILGYFRTLTTTVEHKNVKEIRGYHKPIMLAGGLGTVRPIHAIKEPGMIQPGAYLIVLGGPAMLIGLGGGAASSITSGEGSVDLDFASVQRGNPEQQRRAQMVIDACVALGENNPIRSIHDVGAGGLSNALPELVHDAGLGATFELREVENADKGMSPLQIWCCEAQERYVMVVAESCLKTFETIAKRERCGFSIVGRAEGGSEAEQRLVLKDRDSKGHPKIIDLPMSTLFGKPPKMHRNVTTRVLDHTQFDNSLETYLPNLSPSERLVEAVDRVLRLPSVGSKSFLITIGDRTVTGLVTRDQMVGPWQVPVADVAVTATSLCEKSLTGEAMAMGERPILALISPAASARMAVAESIMNLAAADIQGGLDRVRLSANWMAAGNHPGEGAALYEAVEAVGMDLCPKLGISIPVGKDSMSMKMKWKSNGEVKEVTAPISLVVTAFAAVENVGKTWTPVLKRERGSLLIFVDLGLGMMEMGGSALSQVFQQVGTRAPDVRDAGVLKSYFSACKKLRELGIVHAYHDRSDGGLYTTIVEMAFAGRVGIDVKLKDYAASGEHKDTVAALFNEELGAVFQVSASNFVAVEETFRDAGFPAQYLSTIGVVKTADDQTISIDYDGITVYDPTQRAHLQQAWAETSYAMQHLRDNPVCADREYENILDDEDPGLTYIFNFTPSNTLFDTFPTSKPRVAILREQGVNGHAEMAFAFKLAGFTPVDVHMTDIINGNVTLKDFVGLAACGGFSYGDVLGAGAGWAKSVLLHEHTRKEFEHFFKTRTDTFALGVCNGCQFFSRLTSLIPGSEYWPTFERNESEQYEARLCMVQVNCSPIASTPSVFTNGMHLARFPVATAHGEGKATFESLLQRDNFEMHGLDVIRYVDNRGNLTDRYPYNPNGSDGGITGVRNMNGRVLAMMPHPERTILQEAVSYKPEGFRGEWGGAGPWVRLFRSARRWVG</sequence>
<feature type="domain" description="Phosphoribosylformylglycinamidine synthase linker" evidence="19">
    <location>
        <begin position="216"/>
        <end position="268"/>
    </location>
</feature>
<dbReference type="SUPFAM" id="SSF55326">
    <property type="entry name" value="PurM N-terminal domain-like"/>
    <property type="match status" value="2"/>
</dbReference>
<dbReference type="Pfam" id="PF18072">
    <property type="entry name" value="FGAR-AT_linker"/>
    <property type="match status" value="1"/>
</dbReference>
<dbReference type="CDD" id="cd02203">
    <property type="entry name" value="PurL_repeat1"/>
    <property type="match status" value="1"/>
</dbReference>
<comment type="pathway">
    <text evidence="2">Purine metabolism; IMP biosynthesis via de novo pathway; 5-amino-1-(5-phospho-D-ribosyl)imidazole from N(2)-formyl-N(1)-(5-phospho-D-ribosyl)glycinamide: step 1/2.</text>
</comment>
<accession>A0A3N4JJQ3</accession>
<evidence type="ECO:0000256" key="16">
    <source>
        <dbReference type="ARBA" id="ARBA00057317"/>
    </source>
</evidence>
<dbReference type="InterPro" id="IPR055181">
    <property type="entry name" value="FGAR-AT_PurM_N-like"/>
</dbReference>
<keyword evidence="11" id="KW-0460">Magnesium</keyword>
<evidence type="ECO:0000259" key="19">
    <source>
        <dbReference type="Pfam" id="PF18072"/>
    </source>
</evidence>
<dbReference type="SMART" id="SM01211">
    <property type="entry name" value="GATase_5"/>
    <property type="match status" value="1"/>
</dbReference>